<evidence type="ECO:0000313" key="1">
    <source>
        <dbReference type="EMBL" id="RCH89824.1"/>
    </source>
</evidence>
<comment type="caution">
    <text evidence="1">The sequence shown here is derived from an EMBL/GenBank/DDBJ whole genome shotgun (WGS) entry which is preliminary data.</text>
</comment>
<dbReference type="OrthoDB" id="2123378at2759"/>
<dbReference type="EMBL" id="PJQM01003265">
    <property type="protein sequence ID" value="RCH89824.1"/>
    <property type="molecule type" value="Genomic_DNA"/>
</dbReference>
<name>A0A367JIQ2_RHIST</name>
<dbReference type="STRING" id="4846.A0A367JIQ2"/>
<protein>
    <submittedName>
        <fullName evidence="1">Uncharacterized protein</fullName>
    </submittedName>
</protein>
<dbReference type="AlphaFoldDB" id="A0A367JIQ2"/>
<evidence type="ECO:0000313" key="2">
    <source>
        <dbReference type="Proteomes" id="UP000253551"/>
    </source>
</evidence>
<accession>A0A367JIQ2</accession>
<sequence length="515" mass="60138">MHTMLSSVDDWTLAIISADYDKTKRLLGLEPQLLWTPLTHFSDDHLQTRLVQLGYLGTDFRPFYGLHLAMFSKNIEFILFLLKRSISHDLNTKFWGQCNNTTLHLACFLDQQTIVDRLLEKGVTQRINSLGYLPSDINLTIQLDHKQFILGSLNQKKTEHQYFRKGKVLETQLKLNEEEDHIIEQRRKKEVAQLASRSAVKSNPLYQQFEKITLKTYSEDDESSSEEEVAPCYEVESDEEEGLQKQAVLLKPIYRSALLSEETMIEDQREMKRRSGSQKAAWTMSISSWAAILDREFNLNDLNPTLSPIKDDLVKEREDLPVRSDSIIPPLRRVVMPDYKGKFRLRIHSIQDILLPMPKDRSFVRCVVSDGRFEYMSRYEVLSQNIKFDYECLIDTHPDMIITLSLHVRPDYIMKSRKPFSRLFTSRKKKKESLSSYVNKEDGAIGQARFALNHMLPACNETEYDTGLSCFNSWYSKSFKEKRRQKKKNQDVLKVVANFDTSMIYLPHQDEYLLS</sequence>
<keyword evidence="2" id="KW-1185">Reference proteome</keyword>
<gene>
    <name evidence="1" type="ORF">CU098_006493</name>
</gene>
<proteinExistence type="predicted"/>
<dbReference type="Proteomes" id="UP000253551">
    <property type="component" value="Unassembled WGS sequence"/>
</dbReference>
<dbReference type="SUPFAM" id="SSF48403">
    <property type="entry name" value="Ankyrin repeat"/>
    <property type="match status" value="1"/>
</dbReference>
<dbReference type="Gene3D" id="1.25.40.20">
    <property type="entry name" value="Ankyrin repeat-containing domain"/>
    <property type="match status" value="1"/>
</dbReference>
<organism evidence="1 2">
    <name type="scientific">Rhizopus stolonifer</name>
    <name type="common">Rhizopus nigricans</name>
    <dbReference type="NCBI Taxonomy" id="4846"/>
    <lineage>
        <taxon>Eukaryota</taxon>
        <taxon>Fungi</taxon>
        <taxon>Fungi incertae sedis</taxon>
        <taxon>Mucoromycota</taxon>
        <taxon>Mucoromycotina</taxon>
        <taxon>Mucoromycetes</taxon>
        <taxon>Mucorales</taxon>
        <taxon>Mucorineae</taxon>
        <taxon>Rhizopodaceae</taxon>
        <taxon>Rhizopus</taxon>
    </lineage>
</organism>
<dbReference type="InterPro" id="IPR036770">
    <property type="entry name" value="Ankyrin_rpt-contain_sf"/>
</dbReference>
<reference evidence="1 2" key="1">
    <citation type="journal article" date="2018" name="G3 (Bethesda)">
        <title>Phylogenetic and Phylogenomic Definition of Rhizopus Species.</title>
        <authorList>
            <person name="Gryganskyi A.P."/>
            <person name="Golan J."/>
            <person name="Dolatabadi S."/>
            <person name="Mondo S."/>
            <person name="Robb S."/>
            <person name="Idnurm A."/>
            <person name="Muszewska A."/>
            <person name="Steczkiewicz K."/>
            <person name="Masonjones S."/>
            <person name="Liao H.L."/>
            <person name="Gajdeczka M.T."/>
            <person name="Anike F."/>
            <person name="Vuek A."/>
            <person name="Anishchenko I.M."/>
            <person name="Voigt K."/>
            <person name="de Hoog G.S."/>
            <person name="Smith M.E."/>
            <person name="Heitman J."/>
            <person name="Vilgalys R."/>
            <person name="Stajich J.E."/>
        </authorList>
    </citation>
    <scope>NUCLEOTIDE SEQUENCE [LARGE SCALE GENOMIC DNA]</scope>
    <source>
        <strain evidence="1 2">LSU 92-RS-03</strain>
    </source>
</reference>